<evidence type="ECO:0000313" key="3">
    <source>
        <dbReference type="Proteomes" id="UP000237481"/>
    </source>
</evidence>
<accession>A0A2S4L339</accession>
<feature type="compositionally biased region" description="Basic and acidic residues" evidence="1">
    <location>
        <begin position="156"/>
        <end position="170"/>
    </location>
</feature>
<feature type="compositionally biased region" description="Low complexity" evidence="1">
    <location>
        <begin position="192"/>
        <end position="210"/>
    </location>
</feature>
<gene>
    <name evidence="2" type="ORF">TPAR_02984</name>
</gene>
<sequence length="325" mass="36237">MCGEITTVCTDCGAERFLFWDECKHYWMLYAAALRKGPAGAKPHPEDCVQHERVERFANLGTCPNLENCISKVKLQMEQIEAQRRSIAAARAQLERDKRDGRYKAAFAKRYFCKRPVPAVLPPASEPIEFFLDGEEMRQQREQEEQRVMERRKKAPEHQKAKKAVKEMLRRKAKPQRRARGCAVSSSKTECQSQSRDSTSSTQDSPSSTQLGEVFEVPDSPISLIVSDREEAVDAPDSGVSLTMPELEREEELHQQQSKPSGASSETVAIAEPNPKPSCPPIKQVQDTCQRIEGEAAAQGVGWGAGFGMVGYIWGRISAGLGIVR</sequence>
<reference evidence="2 3" key="1">
    <citation type="submission" date="2018-01" db="EMBL/GenBank/DDBJ databases">
        <title>Harnessing the power of phylogenomics to disentangle the directionality and signatures of interkingdom host jumping in the parasitic fungal genus Tolypocladium.</title>
        <authorList>
            <person name="Quandt C.A."/>
            <person name="Patterson W."/>
            <person name="Spatafora J.W."/>
        </authorList>
    </citation>
    <scope>NUCLEOTIDE SEQUENCE [LARGE SCALE GENOMIC DNA]</scope>
    <source>
        <strain evidence="2 3">NRBC 100945</strain>
    </source>
</reference>
<dbReference type="OrthoDB" id="10499572at2759"/>
<comment type="caution">
    <text evidence="2">The sequence shown here is derived from an EMBL/GenBank/DDBJ whole genome shotgun (WGS) entry which is preliminary data.</text>
</comment>
<feature type="compositionally biased region" description="Basic residues" evidence="1">
    <location>
        <begin position="171"/>
        <end position="180"/>
    </location>
</feature>
<feature type="compositionally biased region" description="Polar residues" evidence="1">
    <location>
        <begin position="255"/>
        <end position="267"/>
    </location>
</feature>
<evidence type="ECO:0000313" key="2">
    <source>
        <dbReference type="EMBL" id="POR36817.1"/>
    </source>
</evidence>
<keyword evidence="3" id="KW-1185">Reference proteome</keyword>
<organism evidence="2 3">
    <name type="scientific">Tolypocladium paradoxum</name>
    <dbReference type="NCBI Taxonomy" id="94208"/>
    <lineage>
        <taxon>Eukaryota</taxon>
        <taxon>Fungi</taxon>
        <taxon>Dikarya</taxon>
        <taxon>Ascomycota</taxon>
        <taxon>Pezizomycotina</taxon>
        <taxon>Sordariomycetes</taxon>
        <taxon>Hypocreomycetidae</taxon>
        <taxon>Hypocreales</taxon>
        <taxon>Ophiocordycipitaceae</taxon>
        <taxon>Tolypocladium</taxon>
    </lineage>
</organism>
<feature type="region of interest" description="Disordered" evidence="1">
    <location>
        <begin position="137"/>
        <end position="216"/>
    </location>
</feature>
<dbReference type="Proteomes" id="UP000237481">
    <property type="component" value="Unassembled WGS sequence"/>
</dbReference>
<proteinExistence type="predicted"/>
<evidence type="ECO:0000256" key="1">
    <source>
        <dbReference type="SAM" id="MobiDB-lite"/>
    </source>
</evidence>
<protein>
    <submittedName>
        <fullName evidence="2">Uncharacterized protein</fullName>
    </submittedName>
</protein>
<feature type="compositionally biased region" description="Basic and acidic residues" evidence="1">
    <location>
        <begin position="137"/>
        <end position="149"/>
    </location>
</feature>
<dbReference type="AlphaFoldDB" id="A0A2S4L339"/>
<dbReference type="EMBL" id="PKSG01000297">
    <property type="protein sequence ID" value="POR36817.1"/>
    <property type="molecule type" value="Genomic_DNA"/>
</dbReference>
<name>A0A2S4L339_9HYPO</name>
<feature type="region of interest" description="Disordered" evidence="1">
    <location>
        <begin position="248"/>
        <end position="283"/>
    </location>
</feature>